<dbReference type="EMBL" id="PEXU01000049">
    <property type="protein sequence ID" value="PIS42292.1"/>
    <property type="molecule type" value="Genomic_DNA"/>
</dbReference>
<feature type="transmembrane region" description="Helical" evidence="1">
    <location>
        <begin position="61"/>
        <end position="85"/>
    </location>
</feature>
<dbReference type="InterPro" id="IPR045584">
    <property type="entry name" value="Pilin-like"/>
</dbReference>
<comment type="caution">
    <text evidence="2">The sequence shown here is derived from an EMBL/GenBank/DDBJ whole genome shotgun (WGS) entry which is preliminary data.</text>
</comment>
<name>A0A2H0YX32_9BACT</name>
<keyword evidence="1" id="KW-0472">Membrane</keyword>
<organism evidence="2 3">
    <name type="scientific">Candidatus Kerfeldbacteria bacterium CG08_land_8_20_14_0_20_40_16</name>
    <dbReference type="NCBI Taxonomy" id="2014244"/>
    <lineage>
        <taxon>Bacteria</taxon>
        <taxon>Candidatus Kerfeldiibacteriota</taxon>
    </lineage>
</organism>
<dbReference type="Proteomes" id="UP000231542">
    <property type="component" value="Unassembled WGS sequence"/>
</dbReference>
<accession>A0A2H0YX32</accession>
<dbReference type="SUPFAM" id="SSF54523">
    <property type="entry name" value="Pili subunits"/>
    <property type="match status" value="1"/>
</dbReference>
<keyword evidence="1" id="KW-0812">Transmembrane</keyword>
<dbReference type="InterPro" id="IPR012902">
    <property type="entry name" value="N_methyl_site"/>
</dbReference>
<evidence type="ECO:0000256" key="1">
    <source>
        <dbReference type="SAM" id="Phobius"/>
    </source>
</evidence>
<reference evidence="2 3" key="1">
    <citation type="submission" date="2017-09" db="EMBL/GenBank/DDBJ databases">
        <title>Depth-based differentiation of microbial function through sediment-hosted aquifers and enrichment of novel symbionts in the deep terrestrial subsurface.</title>
        <authorList>
            <person name="Probst A.J."/>
            <person name="Ladd B."/>
            <person name="Jarett J.K."/>
            <person name="Geller-Mcgrath D.E."/>
            <person name="Sieber C.M."/>
            <person name="Emerson J.B."/>
            <person name="Anantharaman K."/>
            <person name="Thomas B.C."/>
            <person name="Malmstrom R."/>
            <person name="Stieglmeier M."/>
            <person name="Klingl A."/>
            <person name="Woyke T."/>
            <person name="Ryan C.M."/>
            <person name="Banfield J.F."/>
        </authorList>
    </citation>
    <scope>NUCLEOTIDE SEQUENCE [LARGE SCALE GENOMIC DNA]</scope>
    <source>
        <strain evidence="2">CG08_land_8_20_14_0_20_40_16</strain>
    </source>
</reference>
<gene>
    <name evidence="2" type="ORF">COT24_04495</name>
</gene>
<keyword evidence="1" id="KW-1133">Transmembrane helix</keyword>
<proteinExistence type="predicted"/>
<dbReference type="NCBIfam" id="TIGR02532">
    <property type="entry name" value="IV_pilin_GFxxxE"/>
    <property type="match status" value="1"/>
</dbReference>
<evidence type="ECO:0000313" key="3">
    <source>
        <dbReference type="Proteomes" id="UP000231542"/>
    </source>
</evidence>
<sequence length="296" mass="33517">MIKFLKSVLKQKSAGFTPLESSALLKGLGNFLFKFKRSFKPYQKLISEQIRPNHPNFLTGFTLMEMVVVLAVFSTTAVMAVDLFLTVTKIQRQTRNTQVAQSDARFVLEAMVKEIRNGTIDYEYYQGVCQGPEVQNPGDPCTEDIDCLDGSCLSIDLTNPTYILATRDQENNQIFYRLNNEEQIEVCSNTHENLTRCDLASDPPQNNWQMVTPTQVKVTDLRFYIFPASNPFSVRNSCTLETQDDDCDSRDCVNHLCIIPDSQPMVTIILETESGSGAEQEKVNLQTSSTSMIYRR</sequence>
<protein>
    <submittedName>
        <fullName evidence="2">Uncharacterized protein</fullName>
    </submittedName>
</protein>
<dbReference type="AlphaFoldDB" id="A0A2H0YX32"/>
<evidence type="ECO:0000313" key="2">
    <source>
        <dbReference type="EMBL" id="PIS42292.1"/>
    </source>
</evidence>